<dbReference type="eggNOG" id="ENOG5031MT4">
    <property type="taxonomic scope" value="Bacteria"/>
</dbReference>
<dbReference type="RefSeq" id="WP_012233363.1">
    <property type="nucleotide sequence ID" value="NC_010162.1"/>
</dbReference>
<proteinExistence type="predicted"/>
<protein>
    <submittedName>
        <fullName evidence="1">Uncharacterized protein</fullName>
    </submittedName>
</protein>
<name>A9ENP8_SORC5</name>
<dbReference type="AlphaFoldDB" id="A9ENP8"/>
<gene>
    <name evidence="1" type="ordered locus">sce0728</name>
</gene>
<evidence type="ECO:0000313" key="1">
    <source>
        <dbReference type="EMBL" id="CAN90885.1"/>
    </source>
</evidence>
<dbReference type="Proteomes" id="UP000002139">
    <property type="component" value="Chromosome"/>
</dbReference>
<dbReference type="EMBL" id="AM746676">
    <property type="protein sequence ID" value="CAN90885.1"/>
    <property type="molecule type" value="Genomic_DNA"/>
</dbReference>
<accession>A9ENP8</accession>
<dbReference type="OrthoDB" id="5147465at2"/>
<dbReference type="STRING" id="448385.sce0728"/>
<sequence length="223" mass="24968">MTVEDVTRALDAAREELSAAAAAALSAKRGDGGWTRYQTAHDKCISLERDLARATGEECAVEIPWQHPWNVGAPLPHVFSSGSRTLVVYNMREPDPAWDGSYATVVDPTSADLRLIAIVEFERCLAHKLGPPNDEVLHGHPLHGRGLVGYAAHVVERSRWIAELMKINSVHSQYNPEEWKQYRHYLLAFHDETFECIARSHSLKQTMSSFPEALDLCTKRILA</sequence>
<dbReference type="KEGG" id="scl:sce0728"/>
<keyword evidence="2" id="KW-1185">Reference proteome</keyword>
<evidence type="ECO:0000313" key="2">
    <source>
        <dbReference type="Proteomes" id="UP000002139"/>
    </source>
</evidence>
<dbReference type="BioCyc" id="SCEL448385:SCE_RS48060-MONOMER"/>
<reference evidence="1 2" key="1">
    <citation type="journal article" date="2007" name="Nat. Biotechnol.">
        <title>Complete genome sequence of the myxobacterium Sorangium cellulosum.</title>
        <authorList>
            <person name="Schneiker S."/>
            <person name="Perlova O."/>
            <person name="Kaiser O."/>
            <person name="Gerth K."/>
            <person name="Alici A."/>
            <person name="Altmeyer M.O."/>
            <person name="Bartels D."/>
            <person name="Bekel T."/>
            <person name="Beyer S."/>
            <person name="Bode E."/>
            <person name="Bode H.B."/>
            <person name="Bolten C.J."/>
            <person name="Choudhuri J.V."/>
            <person name="Doss S."/>
            <person name="Elnakady Y.A."/>
            <person name="Frank B."/>
            <person name="Gaigalat L."/>
            <person name="Goesmann A."/>
            <person name="Groeger C."/>
            <person name="Gross F."/>
            <person name="Jelsbak L."/>
            <person name="Jelsbak L."/>
            <person name="Kalinowski J."/>
            <person name="Kegler C."/>
            <person name="Knauber T."/>
            <person name="Konietzny S."/>
            <person name="Kopp M."/>
            <person name="Krause L."/>
            <person name="Krug D."/>
            <person name="Linke B."/>
            <person name="Mahmud T."/>
            <person name="Martinez-Arias R."/>
            <person name="McHardy A.C."/>
            <person name="Merai M."/>
            <person name="Meyer F."/>
            <person name="Mormann S."/>
            <person name="Munoz-Dorado J."/>
            <person name="Perez J."/>
            <person name="Pradella S."/>
            <person name="Rachid S."/>
            <person name="Raddatz G."/>
            <person name="Rosenau F."/>
            <person name="Rueckert C."/>
            <person name="Sasse F."/>
            <person name="Scharfe M."/>
            <person name="Schuster S.C."/>
            <person name="Suen G."/>
            <person name="Treuner-Lange A."/>
            <person name="Velicer G.J."/>
            <person name="Vorholter F.-J."/>
            <person name="Weissman K.J."/>
            <person name="Welch R.D."/>
            <person name="Wenzel S.C."/>
            <person name="Whitworth D.E."/>
            <person name="Wilhelm S."/>
            <person name="Wittmann C."/>
            <person name="Bloecker H."/>
            <person name="Puehler A."/>
            <person name="Mueller R."/>
        </authorList>
    </citation>
    <scope>NUCLEOTIDE SEQUENCE [LARGE SCALE GENOMIC DNA]</scope>
    <source>
        <strain evidence="2">So ce56</strain>
    </source>
</reference>
<dbReference type="HOGENOM" id="CLU_1233387_0_0_7"/>
<organism evidence="1 2">
    <name type="scientific">Sorangium cellulosum (strain So ce56)</name>
    <name type="common">Polyangium cellulosum (strain So ce56)</name>
    <dbReference type="NCBI Taxonomy" id="448385"/>
    <lineage>
        <taxon>Bacteria</taxon>
        <taxon>Pseudomonadati</taxon>
        <taxon>Myxococcota</taxon>
        <taxon>Polyangia</taxon>
        <taxon>Polyangiales</taxon>
        <taxon>Polyangiaceae</taxon>
        <taxon>Sorangium</taxon>
    </lineage>
</organism>